<proteinExistence type="predicted"/>
<name>A0AAV5UB09_9BILA</name>
<keyword evidence="2" id="KW-1185">Reference proteome</keyword>
<accession>A0AAV5UB09</accession>
<protein>
    <submittedName>
        <fullName evidence="1">Uncharacterized protein</fullName>
    </submittedName>
</protein>
<feature type="non-terminal residue" evidence="1">
    <location>
        <position position="77"/>
    </location>
</feature>
<dbReference type="EMBL" id="BTSX01000006">
    <property type="protein sequence ID" value="GMT03552.1"/>
    <property type="molecule type" value="Genomic_DNA"/>
</dbReference>
<comment type="caution">
    <text evidence="1">The sequence shown here is derived from an EMBL/GenBank/DDBJ whole genome shotgun (WGS) entry which is preliminary data.</text>
</comment>
<sequence>ALQRLLEICFLIVHTGSMADETFLSVENSRAEDAIEGWSRKRFFLLQLNIVHMLQISRNGDKVICHHFFSNLTIKHA</sequence>
<dbReference type="AlphaFoldDB" id="A0AAV5UB09"/>
<evidence type="ECO:0000313" key="2">
    <source>
        <dbReference type="Proteomes" id="UP001432027"/>
    </source>
</evidence>
<organism evidence="1 2">
    <name type="scientific">Pristionchus entomophagus</name>
    <dbReference type="NCBI Taxonomy" id="358040"/>
    <lineage>
        <taxon>Eukaryota</taxon>
        <taxon>Metazoa</taxon>
        <taxon>Ecdysozoa</taxon>
        <taxon>Nematoda</taxon>
        <taxon>Chromadorea</taxon>
        <taxon>Rhabditida</taxon>
        <taxon>Rhabditina</taxon>
        <taxon>Diplogasteromorpha</taxon>
        <taxon>Diplogasteroidea</taxon>
        <taxon>Neodiplogasteridae</taxon>
        <taxon>Pristionchus</taxon>
    </lineage>
</organism>
<feature type="non-terminal residue" evidence="1">
    <location>
        <position position="1"/>
    </location>
</feature>
<gene>
    <name evidence="1" type="ORF">PENTCL1PPCAC_25726</name>
</gene>
<reference evidence="1" key="1">
    <citation type="submission" date="2023-10" db="EMBL/GenBank/DDBJ databases">
        <title>Genome assembly of Pristionchus species.</title>
        <authorList>
            <person name="Yoshida K."/>
            <person name="Sommer R.J."/>
        </authorList>
    </citation>
    <scope>NUCLEOTIDE SEQUENCE</scope>
    <source>
        <strain evidence="1">RS0144</strain>
    </source>
</reference>
<dbReference type="Proteomes" id="UP001432027">
    <property type="component" value="Unassembled WGS sequence"/>
</dbReference>
<evidence type="ECO:0000313" key="1">
    <source>
        <dbReference type="EMBL" id="GMT03552.1"/>
    </source>
</evidence>